<feature type="transmembrane region" description="Helical" evidence="1">
    <location>
        <begin position="46"/>
        <end position="69"/>
    </location>
</feature>
<organism evidence="2 3">
    <name type="scientific">Nepenthes gracilis</name>
    <name type="common">Slender pitcher plant</name>
    <dbReference type="NCBI Taxonomy" id="150966"/>
    <lineage>
        <taxon>Eukaryota</taxon>
        <taxon>Viridiplantae</taxon>
        <taxon>Streptophyta</taxon>
        <taxon>Embryophyta</taxon>
        <taxon>Tracheophyta</taxon>
        <taxon>Spermatophyta</taxon>
        <taxon>Magnoliopsida</taxon>
        <taxon>eudicotyledons</taxon>
        <taxon>Gunneridae</taxon>
        <taxon>Pentapetalae</taxon>
        <taxon>Caryophyllales</taxon>
        <taxon>Nepenthaceae</taxon>
        <taxon>Nepenthes</taxon>
    </lineage>
</organism>
<dbReference type="Proteomes" id="UP001279734">
    <property type="component" value="Unassembled WGS sequence"/>
</dbReference>
<feature type="transmembrane region" description="Helical" evidence="1">
    <location>
        <begin position="9"/>
        <end position="26"/>
    </location>
</feature>
<dbReference type="EMBL" id="BSYO01000007">
    <property type="protein sequence ID" value="GMH07847.1"/>
    <property type="molecule type" value="Genomic_DNA"/>
</dbReference>
<evidence type="ECO:0000313" key="2">
    <source>
        <dbReference type="EMBL" id="GMH07847.1"/>
    </source>
</evidence>
<gene>
    <name evidence="2" type="ORF">Nepgr_009687</name>
</gene>
<keyword evidence="1" id="KW-0472">Membrane</keyword>
<accession>A0AAD3SBR4</accession>
<proteinExistence type="predicted"/>
<protein>
    <submittedName>
        <fullName evidence="2">Uncharacterized protein</fullName>
    </submittedName>
</protein>
<evidence type="ECO:0000256" key="1">
    <source>
        <dbReference type="SAM" id="Phobius"/>
    </source>
</evidence>
<dbReference type="AlphaFoldDB" id="A0AAD3SBR4"/>
<name>A0AAD3SBR4_NEPGR</name>
<reference evidence="2" key="1">
    <citation type="submission" date="2023-05" db="EMBL/GenBank/DDBJ databases">
        <title>Nepenthes gracilis genome sequencing.</title>
        <authorList>
            <person name="Fukushima K."/>
        </authorList>
    </citation>
    <scope>NUCLEOTIDE SEQUENCE</scope>
    <source>
        <strain evidence="2">SING2019-196</strain>
    </source>
</reference>
<sequence length="91" mass="10114">MRLWGGNDIFFSTLSFGILIILLFRYPYVAQVFGVFSIPLLQNYPLIGIASGFSLSLLLAQPLVVPCFLGNESVKMLLSFLVGNLAKDERE</sequence>
<keyword evidence="3" id="KW-1185">Reference proteome</keyword>
<keyword evidence="1" id="KW-0812">Transmembrane</keyword>
<comment type="caution">
    <text evidence="2">The sequence shown here is derived from an EMBL/GenBank/DDBJ whole genome shotgun (WGS) entry which is preliminary data.</text>
</comment>
<keyword evidence="1" id="KW-1133">Transmembrane helix</keyword>
<evidence type="ECO:0000313" key="3">
    <source>
        <dbReference type="Proteomes" id="UP001279734"/>
    </source>
</evidence>